<evidence type="ECO:0000256" key="1">
    <source>
        <dbReference type="SAM" id="MobiDB-lite"/>
    </source>
</evidence>
<reference evidence="2 3" key="1">
    <citation type="submission" date="2018-01" db="EMBL/GenBank/DDBJ databases">
        <title>Genome characterization of the sugarcane-associated fungus Trichoderma ghanense CCMA-1212 and their application in lignocelulose bioconversion.</title>
        <authorList>
            <person name="Steindorff A.S."/>
            <person name="Mendes T.D."/>
            <person name="Vilela E.S.D."/>
            <person name="Rodrigues D.S."/>
            <person name="Formighieri E.F."/>
            <person name="Melo I.S."/>
            <person name="Favaro L.C.L."/>
        </authorList>
    </citation>
    <scope>NUCLEOTIDE SEQUENCE [LARGE SCALE GENOMIC DNA]</scope>
    <source>
        <strain evidence="2 3">CCMA-1212</strain>
    </source>
</reference>
<evidence type="ECO:0000313" key="3">
    <source>
        <dbReference type="Proteomes" id="UP001642720"/>
    </source>
</evidence>
<feature type="region of interest" description="Disordered" evidence="1">
    <location>
        <begin position="1"/>
        <end position="22"/>
    </location>
</feature>
<comment type="caution">
    <text evidence="2">The sequence shown here is derived from an EMBL/GenBank/DDBJ whole genome shotgun (WGS) entry which is preliminary data.</text>
</comment>
<sequence length="95" mass="10788">MAALPPKCPPKSPREGFDQTPLTVTRNRSFGTAGNVPASKVVNFTNCRCHAEFFHLKDTPTVHNFNYILRPDRRTTRFFDTSRTIRPYPTAAYTA</sequence>
<proteinExistence type="predicted"/>
<dbReference type="EMBL" id="PPTA01000007">
    <property type="protein sequence ID" value="TFB02065.1"/>
    <property type="molecule type" value="Genomic_DNA"/>
</dbReference>
<gene>
    <name evidence="2" type="ORF">CCMA1212_005819</name>
</gene>
<name>A0ABY2H3W1_9HYPO</name>
<accession>A0ABY2H3W1</accession>
<dbReference type="RefSeq" id="XP_073558266.1">
    <property type="nucleotide sequence ID" value="XM_073703064.1"/>
</dbReference>
<evidence type="ECO:0000313" key="2">
    <source>
        <dbReference type="EMBL" id="TFB02065.1"/>
    </source>
</evidence>
<protein>
    <submittedName>
        <fullName evidence="2">Uncharacterized protein</fullName>
    </submittedName>
</protein>
<dbReference type="Proteomes" id="UP001642720">
    <property type="component" value="Unassembled WGS sequence"/>
</dbReference>
<dbReference type="GeneID" id="300577514"/>
<keyword evidence="3" id="KW-1185">Reference proteome</keyword>
<organism evidence="2 3">
    <name type="scientific">Trichoderma ghanense</name>
    <dbReference type="NCBI Taxonomy" id="65468"/>
    <lineage>
        <taxon>Eukaryota</taxon>
        <taxon>Fungi</taxon>
        <taxon>Dikarya</taxon>
        <taxon>Ascomycota</taxon>
        <taxon>Pezizomycotina</taxon>
        <taxon>Sordariomycetes</taxon>
        <taxon>Hypocreomycetidae</taxon>
        <taxon>Hypocreales</taxon>
        <taxon>Hypocreaceae</taxon>
        <taxon>Trichoderma</taxon>
    </lineage>
</organism>
<feature type="compositionally biased region" description="Pro residues" evidence="1">
    <location>
        <begin position="1"/>
        <end position="11"/>
    </location>
</feature>